<sequence length="952" mass="104180">MNKASESHLSCLSQLPRADVTSKGHLPAKRSRSEQNGSPDGAAERTVSGGLAARHGRNIPVFCVVELWEGGSVDGGGSAAAEEEHSDYVLLHRDLLFNQLVETALLALGYSHSSAAQAKGLLKVGPWNPVPLGWVTDSPDATVGDMLEEVYHAVTLRIRLHRVTWKYYKQQSSKGLPYYTGCPKLEDLPAERWTHSTVRNALRELLQETNQSALAKECPLSQSMISSIVNSTYYANVSVAKCQEFGRWYKQYKNSKGSGSDIRPWETNQCPQNQPGIADIPPSSCPGGVSATAAVSLVQTQLVQTPLLSPPTPFSSLARPAAMPLPPPPPPPPPPPVVGRQLAVAQFINQQLAVSRLLAQHHFLSAAPPPPPPLPTLPPPPPPAAQTPTHPLPMGPCEALSLPSTGLVKPEATASGEVGPDVYHCVREELKRASVSQAVFARVAFNRTQGLLSEILRKEEDPKMASQSLLVNLRAMQNFLNLPEAERDRLYQSERERSGSTAAITAPPGPTAVWQARAYSPQGALREQARADDTVSQNISATIYDDIQQEMKRAKVSQALFAKVAAMKSQGWLCELLRWKEPPSPENRTLWENLATIRRFLGLSQSERDAIYQEEAANSSHHHATVAAATVSPHHNFHHHHHHHLPHPVAQPRAPFPAHDMLDRSPFRQPLLSDYIQHAVKQVMSVENTLPVQTGLLGGCHYAMEEDEDNDEEEHCTHEKPGNDGREPTTEEEVENMSIVLESQQQEGDRDDEHGRGQVVESDEGGRGEGVEEEEEEEEEEGKEQENVGEDGVVENSGDRMPGTTGLSRPRARTRISVEALAILQSFIQDVGLYPDPEAVQTLAAQLGLPRTTVLKFFQNQRYQAKHHSGRTQPTELDPAPSLPGQIQTGLQWSDEEHGGDQDGETETIRVTPGDEHIETDGEDATGPADIPSSLQDVLRELTECRPNSVGP</sequence>
<dbReference type="FunFam" id="1.10.260.70:FF:000001">
    <property type="entry name" value="DNA-binding protein SATB"/>
    <property type="match status" value="1"/>
</dbReference>
<keyword evidence="8" id="KW-0832">Ubl conjugation</keyword>
<evidence type="ECO:0000256" key="12">
    <source>
        <dbReference type="ARBA" id="ARBA00023155"/>
    </source>
</evidence>
<feature type="domain" description="CUTL" evidence="22">
    <location>
        <begin position="184"/>
        <end position="257"/>
    </location>
</feature>
<evidence type="ECO:0000256" key="11">
    <source>
        <dbReference type="ARBA" id="ARBA00023125"/>
    </source>
</evidence>
<dbReference type="CDD" id="cd00086">
    <property type="entry name" value="homeodomain"/>
    <property type="match status" value="1"/>
</dbReference>
<dbReference type="InterPro" id="IPR009057">
    <property type="entry name" value="Homeodomain-like_sf"/>
</dbReference>
<evidence type="ECO:0000256" key="9">
    <source>
        <dbReference type="ARBA" id="ARBA00022853"/>
    </source>
</evidence>
<feature type="compositionally biased region" description="Acidic residues" evidence="18">
    <location>
        <begin position="771"/>
        <end position="793"/>
    </location>
</feature>
<feature type="region of interest" description="Disordered" evidence="18">
    <location>
        <begin position="706"/>
        <end position="811"/>
    </location>
</feature>
<dbReference type="GO" id="GO:0006338">
    <property type="term" value="P:chromatin remodeling"/>
    <property type="evidence" value="ECO:0007669"/>
    <property type="project" value="InterPro"/>
</dbReference>
<dbReference type="Gene3D" id="1.10.260.70">
    <property type="entry name" value="SATB, CULT domain"/>
    <property type="match status" value="1"/>
</dbReference>
<feature type="region of interest" description="Disordered" evidence="18">
    <location>
        <begin position="20"/>
        <end position="48"/>
    </location>
</feature>
<dbReference type="Proteomes" id="UP000694388">
    <property type="component" value="Unplaced"/>
</dbReference>
<comment type="similarity">
    <text evidence="2 17">Belongs to the CUT homeobox family.</text>
</comment>
<feature type="domain" description="CMP" evidence="21">
    <location>
        <begin position="56"/>
        <end position="162"/>
    </location>
</feature>
<keyword evidence="7" id="KW-0677">Repeat</keyword>
<feature type="region of interest" description="Disordered" evidence="18">
    <location>
        <begin position="364"/>
        <end position="403"/>
    </location>
</feature>
<dbReference type="GO" id="GO:0000978">
    <property type="term" value="F:RNA polymerase II cis-regulatory region sequence-specific DNA binding"/>
    <property type="evidence" value="ECO:0007669"/>
    <property type="project" value="TreeGrafter"/>
</dbReference>
<dbReference type="Pfam" id="PF00046">
    <property type="entry name" value="Homeodomain"/>
    <property type="match status" value="1"/>
</dbReference>
<evidence type="ECO:0000259" key="22">
    <source>
        <dbReference type="PROSITE" id="PS51983"/>
    </source>
</evidence>
<keyword evidence="24" id="KW-1185">Reference proteome</keyword>
<evidence type="ECO:0000259" key="21">
    <source>
        <dbReference type="PROSITE" id="PS51982"/>
    </source>
</evidence>
<evidence type="ECO:0000256" key="18">
    <source>
        <dbReference type="SAM" id="MobiDB-lite"/>
    </source>
</evidence>
<evidence type="ECO:0000256" key="6">
    <source>
        <dbReference type="ARBA" id="ARBA00022553"/>
    </source>
</evidence>
<dbReference type="SMART" id="SM01109">
    <property type="entry name" value="CUT"/>
    <property type="match status" value="2"/>
</dbReference>
<dbReference type="PROSITE" id="PS51983">
    <property type="entry name" value="CUTL"/>
    <property type="match status" value="1"/>
</dbReference>
<evidence type="ECO:0000313" key="23">
    <source>
        <dbReference type="Ensembl" id="ENSEBUP00000002990.1"/>
    </source>
</evidence>
<name>A0A8C4PXJ4_EPTBU</name>
<feature type="region of interest" description="Disordered" evidence="18">
    <location>
        <begin position="635"/>
        <end position="662"/>
    </location>
</feature>
<evidence type="ECO:0000259" key="20">
    <source>
        <dbReference type="PROSITE" id="PS51042"/>
    </source>
</evidence>
<dbReference type="InterPro" id="IPR003350">
    <property type="entry name" value="CUT_dom"/>
</dbReference>
<dbReference type="GO" id="GO:0000981">
    <property type="term" value="F:DNA-binding transcription factor activity, RNA polymerase II-specific"/>
    <property type="evidence" value="ECO:0007669"/>
    <property type="project" value="TreeGrafter"/>
</dbReference>
<dbReference type="InterPro" id="IPR038224">
    <property type="entry name" value="SATB_ULD_sf"/>
</dbReference>
<dbReference type="SUPFAM" id="SSF46689">
    <property type="entry name" value="Homeodomain-like"/>
    <property type="match status" value="1"/>
</dbReference>
<dbReference type="PROSITE" id="PS51042">
    <property type="entry name" value="CUT"/>
    <property type="match status" value="2"/>
</dbReference>
<evidence type="ECO:0000256" key="2">
    <source>
        <dbReference type="ARBA" id="ARBA00008190"/>
    </source>
</evidence>
<keyword evidence="3" id="KW-0160">Chromosomal rearrangement</keyword>
<evidence type="ECO:0000313" key="24">
    <source>
        <dbReference type="Proteomes" id="UP000694388"/>
    </source>
</evidence>
<dbReference type="InterPro" id="IPR038216">
    <property type="entry name" value="SATB_CUTL_sf"/>
</dbReference>
<keyword evidence="6" id="KW-0597">Phosphoprotein</keyword>
<evidence type="ECO:0000256" key="16">
    <source>
        <dbReference type="RuleBase" id="RU000682"/>
    </source>
</evidence>
<evidence type="ECO:0000256" key="1">
    <source>
        <dbReference type="ARBA" id="ARBA00004123"/>
    </source>
</evidence>
<evidence type="ECO:0000256" key="17">
    <source>
        <dbReference type="RuleBase" id="RU361129"/>
    </source>
</evidence>
<dbReference type="InterPro" id="IPR032392">
    <property type="entry name" value="ULD"/>
</dbReference>
<dbReference type="InterPro" id="IPR010982">
    <property type="entry name" value="Lambda_DNA-bd_dom_sf"/>
</dbReference>
<dbReference type="InterPro" id="IPR032355">
    <property type="entry name" value="CUTL"/>
</dbReference>
<evidence type="ECO:0000256" key="8">
    <source>
        <dbReference type="ARBA" id="ARBA00022843"/>
    </source>
</evidence>
<organism evidence="23 24">
    <name type="scientific">Eptatretus burgeri</name>
    <name type="common">Inshore hagfish</name>
    <dbReference type="NCBI Taxonomy" id="7764"/>
    <lineage>
        <taxon>Eukaryota</taxon>
        <taxon>Metazoa</taxon>
        <taxon>Chordata</taxon>
        <taxon>Craniata</taxon>
        <taxon>Vertebrata</taxon>
        <taxon>Cyclostomata</taxon>
        <taxon>Myxini</taxon>
        <taxon>Myxiniformes</taxon>
        <taxon>Myxinidae</taxon>
        <taxon>Eptatretinae</taxon>
        <taxon>Eptatretus</taxon>
    </lineage>
</organism>
<evidence type="ECO:0000256" key="7">
    <source>
        <dbReference type="ARBA" id="ARBA00022737"/>
    </source>
</evidence>
<evidence type="ECO:0000259" key="19">
    <source>
        <dbReference type="PROSITE" id="PS50071"/>
    </source>
</evidence>
<keyword evidence="12 15" id="KW-0371">Homeobox</keyword>
<evidence type="ECO:0000256" key="14">
    <source>
        <dbReference type="ARBA" id="ARBA00023242"/>
    </source>
</evidence>
<dbReference type="PROSITE" id="PS51982">
    <property type="entry name" value="CMP"/>
    <property type="match status" value="1"/>
</dbReference>
<dbReference type="Pfam" id="PF16534">
    <property type="entry name" value="ULD"/>
    <property type="match status" value="1"/>
</dbReference>
<dbReference type="InterPro" id="IPR001356">
    <property type="entry name" value="HD"/>
</dbReference>
<dbReference type="GO" id="GO:0031981">
    <property type="term" value="C:nuclear lumen"/>
    <property type="evidence" value="ECO:0007669"/>
    <property type="project" value="UniProtKB-ARBA"/>
</dbReference>
<feature type="compositionally biased region" description="Basic and acidic residues" evidence="18">
    <location>
        <begin position="747"/>
        <end position="756"/>
    </location>
</feature>
<keyword evidence="13 17" id="KW-0804">Transcription</keyword>
<feature type="compositionally biased region" description="Basic residues" evidence="18">
    <location>
        <begin position="635"/>
        <end position="646"/>
    </location>
</feature>
<evidence type="ECO:0000256" key="4">
    <source>
        <dbReference type="ARBA" id="ARBA00022491"/>
    </source>
</evidence>
<feature type="region of interest" description="Disordered" evidence="18">
    <location>
        <begin position="865"/>
        <end position="933"/>
    </location>
</feature>
<dbReference type="SUPFAM" id="SSF47413">
    <property type="entry name" value="lambda repressor-like DNA-binding domains"/>
    <property type="match status" value="2"/>
</dbReference>
<keyword evidence="5" id="KW-1017">Isopeptide bond</keyword>
<evidence type="ECO:0000256" key="5">
    <source>
        <dbReference type="ARBA" id="ARBA00022499"/>
    </source>
</evidence>
<evidence type="ECO:0000256" key="3">
    <source>
        <dbReference type="ARBA" id="ARBA00022447"/>
    </source>
</evidence>
<dbReference type="Pfam" id="PF16557">
    <property type="entry name" value="CUTL"/>
    <property type="match status" value="1"/>
</dbReference>
<dbReference type="PANTHER" id="PTHR15116">
    <property type="entry name" value="DNA-BINDING PROTEIN SATB FAMILY MEMBER"/>
    <property type="match status" value="1"/>
</dbReference>
<keyword evidence="14 15" id="KW-0539">Nucleus</keyword>
<dbReference type="GeneTree" id="ENSGT00390000008096"/>
<dbReference type="PROSITE" id="PS50071">
    <property type="entry name" value="HOMEOBOX_2"/>
    <property type="match status" value="1"/>
</dbReference>
<protein>
    <recommendedName>
        <fullName evidence="17">DNA-binding protein SATB</fullName>
    </recommendedName>
    <alternativeName>
        <fullName evidence="17">Special AT-rich sequence-binding protein</fullName>
    </alternativeName>
</protein>
<keyword evidence="4" id="KW-0678">Repressor</keyword>
<feature type="compositionally biased region" description="Pro residues" evidence="18">
    <location>
        <begin position="323"/>
        <end position="337"/>
    </location>
</feature>
<comment type="subcellular location">
    <subcellularLocation>
        <location evidence="1 15 16">Nucleus</location>
    </subcellularLocation>
</comment>
<feature type="compositionally biased region" description="Pro residues" evidence="18">
    <location>
        <begin position="367"/>
        <end position="394"/>
    </location>
</feature>
<dbReference type="Gene3D" id="3.10.20.710">
    <property type="entry name" value="SATB, ubiquitin-like oligomerisation domain"/>
    <property type="match status" value="1"/>
</dbReference>
<evidence type="ECO:0000256" key="10">
    <source>
        <dbReference type="ARBA" id="ARBA00023015"/>
    </source>
</evidence>
<dbReference type="Gene3D" id="1.10.10.60">
    <property type="entry name" value="Homeodomain-like"/>
    <property type="match status" value="1"/>
</dbReference>
<evidence type="ECO:0000256" key="13">
    <source>
        <dbReference type="ARBA" id="ARBA00023163"/>
    </source>
</evidence>
<accession>A0A8C4PXJ4</accession>
<proteinExistence type="inferred from homology"/>
<keyword evidence="11 15" id="KW-0238">DNA-binding</keyword>
<feature type="region of interest" description="Disordered" evidence="18">
    <location>
        <begin position="308"/>
        <end position="337"/>
    </location>
</feature>
<feature type="domain" description="Homeobox" evidence="19">
    <location>
        <begin position="807"/>
        <end position="868"/>
    </location>
</feature>
<dbReference type="SMART" id="SM00389">
    <property type="entry name" value="HOX"/>
    <property type="match status" value="1"/>
</dbReference>
<feature type="domain" description="CUT" evidence="20">
    <location>
        <begin position="408"/>
        <end position="495"/>
    </location>
</feature>
<dbReference type="PANTHER" id="PTHR15116:SF16">
    <property type="entry name" value="DEFECTIVE PROVENTRICULUS, ISOFORM A"/>
    <property type="match status" value="1"/>
</dbReference>
<feature type="compositionally biased region" description="Basic and acidic residues" evidence="18">
    <location>
        <begin position="715"/>
        <end position="729"/>
    </location>
</feature>
<feature type="DNA-binding region" description="Homeobox" evidence="15">
    <location>
        <begin position="809"/>
        <end position="869"/>
    </location>
</feature>
<feature type="domain" description="CUT" evidence="20">
    <location>
        <begin position="529"/>
        <end position="616"/>
    </location>
</feature>
<dbReference type="AlphaFoldDB" id="A0A8C4PXJ4"/>
<dbReference type="Ensembl" id="ENSEBUT00000003404.1">
    <property type="protein sequence ID" value="ENSEBUP00000003040.1"/>
    <property type="gene ID" value="ENSEBUG00000002227.1"/>
</dbReference>
<dbReference type="InterPro" id="IPR039673">
    <property type="entry name" value="SATB1/SATB2"/>
</dbReference>
<dbReference type="FunFam" id="1.10.260.40:FF:000003">
    <property type="entry name" value="DNA-binding protein SATB"/>
    <property type="match status" value="2"/>
</dbReference>
<dbReference type="Pfam" id="PF02376">
    <property type="entry name" value="CUT"/>
    <property type="match status" value="2"/>
</dbReference>
<keyword evidence="10 17" id="KW-0805">Transcription regulation</keyword>
<dbReference type="Gene3D" id="1.10.260.40">
    <property type="entry name" value="lambda repressor-like DNA-binding domains"/>
    <property type="match status" value="2"/>
</dbReference>
<dbReference type="Ensembl" id="ENSEBUT00000003353.1">
    <property type="protein sequence ID" value="ENSEBUP00000002990.1"/>
    <property type="gene ID" value="ENSEBUG00000002227.1"/>
</dbReference>
<keyword evidence="9" id="KW-0156">Chromatin regulator</keyword>
<evidence type="ECO:0000256" key="15">
    <source>
        <dbReference type="PROSITE-ProRule" id="PRU00108"/>
    </source>
</evidence>
<reference evidence="23" key="1">
    <citation type="submission" date="2025-05" db="UniProtKB">
        <authorList>
            <consortium name="Ensembl"/>
        </authorList>
    </citation>
    <scope>IDENTIFICATION</scope>
</reference>
<dbReference type="FunFam" id="1.10.10.60:FF:000070">
    <property type="entry name" value="DNA-binding protein SATB"/>
    <property type="match status" value="1"/>
</dbReference>